<feature type="region of interest" description="Disordered" evidence="1">
    <location>
        <begin position="1"/>
        <end position="25"/>
    </location>
</feature>
<organism evidence="3 4">
    <name type="scientific">Brettanomyces naardenensis</name>
    <name type="common">Yeast</name>
    <dbReference type="NCBI Taxonomy" id="13370"/>
    <lineage>
        <taxon>Eukaryota</taxon>
        <taxon>Fungi</taxon>
        <taxon>Dikarya</taxon>
        <taxon>Ascomycota</taxon>
        <taxon>Saccharomycotina</taxon>
        <taxon>Pichiomycetes</taxon>
        <taxon>Pichiales</taxon>
        <taxon>Pichiaceae</taxon>
        <taxon>Brettanomyces</taxon>
    </lineage>
</organism>
<dbReference type="EMBL" id="CAACVR010000023">
    <property type="protein sequence ID" value="VEU22332.1"/>
    <property type="molecule type" value="Genomic_DNA"/>
</dbReference>
<evidence type="ECO:0000313" key="4">
    <source>
        <dbReference type="Proteomes" id="UP000290900"/>
    </source>
</evidence>
<protein>
    <submittedName>
        <fullName evidence="3">DEKNAAC103474</fullName>
    </submittedName>
</protein>
<proteinExistence type="predicted"/>
<evidence type="ECO:0000256" key="2">
    <source>
        <dbReference type="SAM" id="Phobius"/>
    </source>
</evidence>
<keyword evidence="2" id="KW-0472">Membrane</keyword>
<accession>A0A448YN25</accession>
<feature type="compositionally biased region" description="Polar residues" evidence="1">
    <location>
        <begin position="8"/>
        <end position="19"/>
    </location>
</feature>
<reference evidence="3 4" key="1">
    <citation type="submission" date="2018-12" db="EMBL/GenBank/DDBJ databases">
        <authorList>
            <person name="Tiukova I."/>
            <person name="Dainat J."/>
        </authorList>
    </citation>
    <scope>NUCLEOTIDE SEQUENCE [LARGE SCALE GENOMIC DNA]</scope>
</reference>
<dbReference type="InParanoid" id="A0A448YN25"/>
<name>A0A448YN25_BRENA</name>
<dbReference type="AlphaFoldDB" id="A0A448YN25"/>
<sequence>MGNPEGGYTTQPMMIPQQQEPKKSGGGVFAAIWSILGKIFNAIFFGFGATIGSKIANAIF</sequence>
<dbReference type="OrthoDB" id="3996763at2759"/>
<evidence type="ECO:0000256" key="1">
    <source>
        <dbReference type="SAM" id="MobiDB-lite"/>
    </source>
</evidence>
<dbReference type="Proteomes" id="UP000290900">
    <property type="component" value="Unassembled WGS sequence"/>
</dbReference>
<keyword evidence="2" id="KW-1133">Transmembrane helix</keyword>
<keyword evidence="4" id="KW-1185">Reference proteome</keyword>
<keyword evidence="2" id="KW-0812">Transmembrane</keyword>
<feature type="transmembrane region" description="Helical" evidence="2">
    <location>
        <begin position="28"/>
        <end position="51"/>
    </location>
</feature>
<gene>
    <name evidence="3" type="ORF">BRENAR_LOCUS3063</name>
</gene>
<evidence type="ECO:0000313" key="3">
    <source>
        <dbReference type="EMBL" id="VEU22332.1"/>
    </source>
</evidence>